<keyword evidence="2" id="KW-1185">Reference proteome</keyword>
<proteinExistence type="predicted"/>
<reference evidence="1 2" key="1">
    <citation type="journal article" date="2010" name="Nature">
        <title>The Ectocarpus genome and the independent evolution of multicellularity in brown algae.</title>
        <authorList>
            <person name="Cock J.M."/>
            <person name="Sterck L."/>
            <person name="Rouze P."/>
            <person name="Scornet D."/>
            <person name="Allen A.E."/>
            <person name="Amoutzias G."/>
            <person name="Anthouard V."/>
            <person name="Artiguenave F."/>
            <person name="Aury J.M."/>
            <person name="Badger J.H."/>
            <person name="Beszteri B."/>
            <person name="Billiau K."/>
            <person name="Bonnet E."/>
            <person name="Bothwell J.H."/>
            <person name="Bowler C."/>
            <person name="Boyen C."/>
            <person name="Brownlee C."/>
            <person name="Carrano C.J."/>
            <person name="Charrier B."/>
            <person name="Cho G.Y."/>
            <person name="Coelho S.M."/>
            <person name="Collen J."/>
            <person name="Corre E."/>
            <person name="Da Silva C."/>
            <person name="Delage L."/>
            <person name="Delaroque N."/>
            <person name="Dittami S.M."/>
            <person name="Doulbeau S."/>
            <person name="Elias M."/>
            <person name="Farnham G."/>
            <person name="Gachon C.M."/>
            <person name="Gschloessl B."/>
            <person name="Heesch S."/>
            <person name="Jabbari K."/>
            <person name="Jubin C."/>
            <person name="Kawai H."/>
            <person name="Kimura K."/>
            <person name="Kloareg B."/>
            <person name="Kupper F.C."/>
            <person name="Lang D."/>
            <person name="Le Bail A."/>
            <person name="Leblanc C."/>
            <person name="Lerouge P."/>
            <person name="Lohr M."/>
            <person name="Lopez P.J."/>
            <person name="Martens C."/>
            <person name="Maumus F."/>
            <person name="Michel G."/>
            <person name="Miranda-Saavedra D."/>
            <person name="Morales J."/>
            <person name="Moreau H."/>
            <person name="Motomura T."/>
            <person name="Nagasato C."/>
            <person name="Napoli C.A."/>
            <person name="Nelson D.R."/>
            <person name="Nyvall-Collen P."/>
            <person name="Peters A.F."/>
            <person name="Pommier C."/>
            <person name="Potin P."/>
            <person name="Poulain J."/>
            <person name="Quesneville H."/>
            <person name="Read B."/>
            <person name="Rensing S.A."/>
            <person name="Ritter A."/>
            <person name="Rousvoal S."/>
            <person name="Samanta M."/>
            <person name="Samson G."/>
            <person name="Schroeder D.C."/>
            <person name="Segurens B."/>
            <person name="Strittmatter M."/>
            <person name="Tonon T."/>
            <person name="Tregear J.W."/>
            <person name="Valentin K."/>
            <person name="von Dassow P."/>
            <person name="Yamagishi T."/>
            <person name="Van de Peer Y."/>
            <person name="Wincker P."/>
        </authorList>
    </citation>
    <scope>NUCLEOTIDE SEQUENCE [LARGE SCALE GENOMIC DNA]</scope>
    <source>
        <strain evidence="2">Ec32 / CCAP1310/4</strain>
    </source>
</reference>
<name>D7FH40_ECTSI</name>
<gene>
    <name evidence="1" type="ORF">Esi_0105_0010</name>
</gene>
<dbReference type="EMBL" id="FN649755">
    <property type="protein sequence ID" value="CBJ28415.1"/>
    <property type="molecule type" value="Genomic_DNA"/>
</dbReference>
<dbReference type="Proteomes" id="UP000002630">
    <property type="component" value="Linkage Group LG30"/>
</dbReference>
<dbReference type="InParanoid" id="D7FH40"/>
<evidence type="ECO:0000313" key="2">
    <source>
        <dbReference type="Proteomes" id="UP000002630"/>
    </source>
</evidence>
<protein>
    <submittedName>
        <fullName evidence="1">Uncharacterized protein</fullName>
    </submittedName>
</protein>
<sequence>MDVAGSCAMDARARWSQLGATSHSACAPAVTQG</sequence>
<organism evidence="1 2">
    <name type="scientific">Ectocarpus siliculosus</name>
    <name type="common">Brown alga</name>
    <name type="synonym">Conferva siliculosa</name>
    <dbReference type="NCBI Taxonomy" id="2880"/>
    <lineage>
        <taxon>Eukaryota</taxon>
        <taxon>Sar</taxon>
        <taxon>Stramenopiles</taxon>
        <taxon>Ochrophyta</taxon>
        <taxon>PX clade</taxon>
        <taxon>Phaeophyceae</taxon>
        <taxon>Ectocarpales</taxon>
        <taxon>Ectocarpaceae</taxon>
        <taxon>Ectocarpus</taxon>
    </lineage>
</organism>
<accession>D7FH40</accession>
<dbReference type="AlphaFoldDB" id="D7FH40"/>
<dbReference type="EMBL" id="FN647737">
    <property type="protein sequence ID" value="CBJ28415.1"/>
    <property type="molecule type" value="Genomic_DNA"/>
</dbReference>
<evidence type="ECO:0000313" key="1">
    <source>
        <dbReference type="EMBL" id="CBJ28415.1"/>
    </source>
</evidence>